<accession>A0AAP0K6J1</accession>
<dbReference type="FunFam" id="3.40.50.1010:FF:000006">
    <property type="entry name" value="rRNA-processing protein UTP23 homolog"/>
    <property type="match status" value="1"/>
</dbReference>
<feature type="compositionally biased region" description="Polar residues" evidence="7">
    <location>
        <begin position="204"/>
        <end position="216"/>
    </location>
</feature>
<organism evidence="9 10">
    <name type="scientific">Stephania japonica</name>
    <dbReference type="NCBI Taxonomy" id="461633"/>
    <lineage>
        <taxon>Eukaryota</taxon>
        <taxon>Viridiplantae</taxon>
        <taxon>Streptophyta</taxon>
        <taxon>Embryophyta</taxon>
        <taxon>Tracheophyta</taxon>
        <taxon>Spermatophyta</taxon>
        <taxon>Magnoliopsida</taxon>
        <taxon>Ranunculales</taxon>
        <taxon>Menispermaceae</taxon>
        <taxon>Menispermoideae</taxon>
        <taxon>Cissampelideae</taxon>
        <taxon>Stephania</taxon>
    </lineage>
</organism>
<reference evidence="9 10" key="1">
    <citation type="submission" date="2024-01" db="EMBL/GenBank/DDBJ databases">
        <title>Genome assemblies of Stephania.</title>
        <authorList>
            <person name="Yang L."/>
        </authorList>
    </citation>
    <scope>NUCLEOTIDE SEQUENCE [LARGE SCALE GENOMIC DNA]</scope>
    <source>
        <strain evidence="9">QJT</strain>
        <tissue evidence="9">Leaf</tissue>
    </source>
</reference>
<evidence type="ECO:0000256" key="6">
    <source>
        <dbReference type="ARBA" id="ARBA00038503"/>
    </source>
</evidence>
<evidence type="ECO:0000256" key="4">
    <source>
        <dbReference type="ARBA" id="ARBA00023242"/>
    </source>
</evidence>
<dbReference type="GO" id="GO:0032040">
    <property type="term" value="C:small-subunit processome"/>
    <property type="evidence" value="ECO:0007669"/>
    <property type="project" value="InterPro"/>
</dbReference>
<keyword evidence="3" id="KW-0698">rRNA processing</keyword>
<comment type="caution">
    <text evidence="9">The sequence shown here is derived from an EMBL/GenBank/DDBJ whole genome shotgun (WGS) entry which is preliminary data.</text>
</comment>
<dbReference type="Proteomes" id="UP001417504">
    <property type="component" value="Unassembled WGS sequence"/>
</dbReference>
<sequence length="288" mass="32826">MRVKKQRRHRKIVRFYATCFGFREPFKVLCDGTIIHHLISVKEPVGNDAFASTLGGSVKLFTTRCVIAELKRLRASYSQSFEAANNLALARCDHEKRKSAVNCILDVLGDNNCEHFFVASQDVELRKSLREKPGVPVIFGLRKSLLLEQPSDFQRQVVKSAEEKHLNMTELEHKLLQRRRVGNNTVNGDSDKLESLSDRHVESQTLTMSNARQNGLSVKDRPQFKRKKAKGPNPLSCKKRNNHANQAHPVNQMLVNKLMDLQSVTSLELRFFVIRHLQVSSSAGIKHY</sequence>
<evidence type="ECO:0000256" key="7">
    <source>
        <dbReference type="SAM" id="MobiDB-lite"/>
    </source>
</evidence>
<dbReference type="AlphaFoldDB" id="A0AAP0K6J1"/>
<name>A0AAP0K6J1_9MAGN</name>
<keyword evidence="10" id="KW-1185">Reference proteome</keyword>
<dbReference type="SUPFAM" id="SSF88723">
    <property type="entry name" value="PIN domain-like"/>
    <property type="match status" value="1"/>
</dbReference>
<comment type="similarity">
    <text evidence="6">Belongs to the UTP23/FCF1 family. UTP23 subfamily.</text>
</comment>
<evidence type="ECO:0000256" key="2">
    <source>
        <dbReference type="ARBA" id="ARBA00022517"/>
    </source>
</evidence>
<dbReference type="EMBL" id="JBBNAE010000002">
    <property type="protein sequence ID" value="KAK9146270.1"/>
    <property type="molecule type" value="Genomic_DNA"/>
</dbReference>
<dbReference type="CDD" id="cd08553">
    <property type="entry name" value="PIN_Fcf1-like"/>
    <property type="match status" value="1"/>
</dbReference>
<evidence type="ECO:0000259" key="8">
    <source>
        <dbReference type="Pfam" id="PF24779"/>
    </source>
</evidence>
<dbReference type="InterPro" id="IPR029060">
    <property type="entry name" value="PIN-like_dom_sf"/>
</dbReference>
<dbReference type="PANTHER" id="PTHR12416">
    <property type="entry name" value="RRNA-PROCESSING PROTEIN UTP23 HOMOLOG"/>
    <property type="match status" value="1"/>
</dbReference>
<dbReference type="GO" id="GO:0006364">
    <property type="term" value="P:rRNA processing"/>
    <property type="evidence" value="ECO:0007669"/>
    <property type="project" value="UniProtKB-KW"/>
</dbReference>
<dbReference type="Pfam" id="PF04900">
    <property type="entry name" value="Fcf1"/>
    <property type="match status" value="1"/>
</dbReference>
<evidence type="ECO:0000256" key="3">
    <source>
        <dbReference type="ARBA" id="ARBA00022552"/>
    </source>
</evidence>
<dbReference type="Pfam" id="PF24779">
    <property type="entry name" value="UTP23_sensor"/>
    <property type="match status" value="1"/>
</dbReference>
<dbReference type="InterPro" id="IPR006984">
    <property type="entry name" value="Fcf1/UTP23"/>
</dbReference>
<keyword evidence="4" id="KW-0539">Nucleus</keyword>
<comment type="function">
    <text evidence="5">Involved in rRNA-processing and ribosome biogenesis.</text>
</comment>
<evidence type="ECO:0000313" key="10">
    <source>
        <dbReference type="Proteomes" id="UP001417504"/>
    </source>
</evidence>
<comment type="subcellular location">
    <subcellularLocation>
        <location evidence="1">Nucleus</location>
        <location evidence="1">Nucleolus</location>
    </subcellularLocation>
</comment>
<gene>
    <name evidence="9" type="ORF">Sjap_006173</name>
</gene>
<keyword evidence="2" id="KW-0690">Ribosome biogenesis</keyword>
<evidence type="ECO:0000313" key="9">
    <source>
        <dbReference type="EMBL" id="KAK9146270.1"/>
    </source>
</evidence>
<protein>
    <recommendedName>
        <fullName evidence="8">UTP23 sensor motif region domain-containing protein</fullName>
    </recommendedName>
</protein>
<feature type="domain" description="UTP23 sensor motif region" evidence="8">
    <location>
        <begin position="224"/>
        <end position="240"/>
    </location>
</feature>
<dbReference type="Gene3D" id="3.40.50.1010">
    <property type="entry name" value="5'-nuclease"/>
    <property type="match status" value="1"/>
</dbReference>
<evidence type="ECO:0000256" key="1">
    <source>
        <dbReference type="ARBA" id="ARBA00004604"/>
    </source>
</evidence>
<feature type="region of interest" description="Disordered" evidence="7">
    <location>
        <begin position="204"/>
        <end position="246"/>
    </location>
</feature>
<evidence type="ECO:0000256" key="5">
    <source>
        <dbReference type="ARBA" id="ARBA00037300"/>
    </source>
</evidence>
<dbReference type="InterPro" id="IPR057776">
    <property type="entry name" value="UTP23_sensor"/>
</dbReference>
<proteinExistence type="inferred from homology"/>